<dbReference type="InterPro" id="IPR000259">
    <property type="entry name" value="Adhesion_dom_fimbrial"/>
</dbReference>
<comment type="caution">
    <text evidence="7">The sequence shown here is derived from an EMBL/GenBank/DDBJ whole genome shotgun (WGS) entry which is preliminary data.</text>
</comment>
<feature type="chain" id="PRO_5046876853" evidence="5">
    <location>
        <begin position="25"/>
        <end position="188"/>
    </location>
</feature>
<dbReference type="Pfam" id="PF00419">
    <property type="entry name" value="Fimbrial"/>
    <property type="match status" value="1"/>
</dbReference>
<organism evidence="7 8">
    <name type="scientific">Lelliottia aquatilis</name>
    <dbReference type="NCBI Taxonomy" id="2080838"/>
    <lineage>
        <taxon>Bacteria</taxon>
        <taxon>Pseudomonadati</taxon>
        <taxon>Pseudomonadota</taxon>
        <taxon>Gammaproteobacteria</taxon>
        <taxon>Enterobacterales</taxon>
        <taxon>Enterobacteriaceae</taxon>
        <taxon>Lelliottia</taxon>
    </lineage>
</organism>
<evidence type="ECO:0000256" key="4">
    <source>
        <dbReference type="ARBA" id="ARBA00023263"/>
    </source>
</evidence>
<evidence type="ECO:0000256" key="3">
    <source>
        <dbReference type="ARBA" id="ARBA00022729"/>
    </source>
</evidence>
<protein>
    <submittedName>
        <fullName evidence="7">Fimbrial protein</fullName>
    </submittedName>
</protein>
<evidence type="ECO:0000256" key="2">
    <source>
        <dbReference type="ARBA" id="ARBA00006671"/>
    </source>
</evidence>
<dbReference type="InterPro" id="IPR008966">
    <property type="entry name" value="Adhesion_dom_sf"/>
</dbReference>
<dbReference type="Gene3D" id="2.60.40.1090">
    <property type="entry name" value="Fimbrial-type adhesion domain"/>
    <property type="match status" value="1"/>
</dbReference>
<accession>A0ABX4ZZR1</accession>
<dbReference type="RefSeq" id="WP_095282849.1">
    <property type="nucleotide sequence ID" value="NZ_JAENMQ010000001.1"/>
</dbReference>
<proteinExistence type="inferred from homology"/>
<reference evidence="7 8" key="1">
    <citation type="submission" date="2018-02" db="EMBL/GenBank/DDBJ databases">
        <title>Lelliotia aquatilis sp. nov., isolated from drinking water.</title>
        <authorList>
            <person name="Kaempfer P."/>
            <person name="Glaeser S."/>
            <person name="Exner M."/>
            <person name="Doijad S."/>
            <person name="Chakraborty T."/>
        </authorList>
    </citation>
    <scope>NUCLEOTIDE SEQUENCE [LARGE SCALE GENOMIC DNA]</scope>
    <source>
        <strain evidence="7 8">6331-17</strain>
    </source>
</reference>
<dbReference type="EMBL" id="PQVW01000010">
    <property type="protein sequence ID" value="POZ21956.1"/>
    <property type="molecule type" value="Genomic_DNA"/>
</dbReference>
<gene>
    <name evidence="7" type="ORF">C3712_14065</name>
</gene>
<dbReference type="InterPro" id="IPR050263">
    <property type="entry name" value="Bact_Fimbrial_Adh_Pro"/>
</dbReference>
<keyword evidence="8" id="KW-1185">Reference proteome</keyword>
<dbReference type="Proteomes" id="UP000237025">
    <property type="component" value="Unassembled WGS sequence"/>
</dbReference>
<name>A0ABX4ZZR1_9ENTR</name>
<evidence type="ECO:0000313" key="8">
    <source>
        <dbReference type="Proteomes" id="UP000237025"/>
    </source>
</evidence>
<sequence>MTTSQKLNTLFAATLLALSGSALAAGTTSVTGGQVHFNGTVVDAACSVDEDSVDFNVDMGQVRTAKFAGADGKVAAGTAANQKRPFTIKLSDCDSSVSTNASITFSGNAPAAMPTALDNTAGAGSAVGIGIQLYDNVGKALGLGTASPAYTLINGENSLIFAADYISTGDTVKAGDVQATATFNVTYS</sequence>
<keyword evidence="4" id="KW-0281">Fimbrium</keyword>
<evidence type="ECO:0000256" key="5">
    <source>
        <dbReference type="SAM" id="SignalP"/>
    </source>
</evidence>
<comment type="similarity">
    <text evidence="2">Belongs to the fimbrial protein family.</text>
</comment>
<feature type="domain" description="Fimbrial-type adhesion" evidence="6">
    <location>
        <begin position="35"/>
        <end position="187"/>
    </location>
</feature>
<dbReference type="SUPFAM" id="SSF49401">
    <property type="entry name" value="Bacterial adhesins"/>
    <property type="match status" value="1"/>
</dbReference>
<dbReference type="PANTHER" id="PTHR33420:SF3">
    <property type="entry name" value="FIMBRIAL SUBUNIT ELFA"/>
    <property type="match status" value="1"/>
</dbReference>
<evidence type="ECO:0000256" key="1">
    <source>
        <dbReference type="ARBA" id="ARBA00004561"/>
    </source>
</evidence>
<comment type="subcellular location">
    <subcellularLocation>
        <location evidence="1">Fimbrium</location>
    </subcellularLocation>
</comment>
<dbReference type="InterPro" id="IPR036937">
    <property type="entry name" value="Adhesion_dom_fimbrial_sf"/>
</dbReference>
<evidence type="ECO:0000313" key="7">
    <source>
        <dbReference type="EMBL" id="POZ21956.1"/>
    </source>
</evidence>
<dbReference type="PANTHER" id="PTHR33420">
    <property type="entry name" value="FIMBRIAL SUBUNIT ELFA-RELATED"/>
    <property type="match status" value="1"/>
</dbReference>
<feature type="signal peptide" evidence="5">
    <location>
        <begin position="1"/>
        <end position="24"/>
    </location>
</feature>
<evidence type="ECO:0000259" key="6">
    <source>
        <dbReference type="Pfam" id="PF00419"/>
    </source>
</evidence>
<keyword evidence="3 5" id="KW-0732">Signal</keyword>